<evidence type="ECO:0000256" key="2">
    <source>
        <dbReference type="SAM" id="SignalP"/>
    </source>
</evidence>
<dbReference type="EMBL" id="JAAATY010000025">
    <property type="protein sequence ID" value="NRN69171.1"/>
    <property type="molecule type" value="Genomic_DNA"/>
</dbReference>
<evidence type="ECO:0000313" key="4">
    <source>
        <dbReference type="EMBL" id="NRN69171.1"/>
    </source>
</evidence>
<comment type="caution">
    <text evidence="4">The sequence shown here is derived from an EMBL/GenBank/DDBJ whole genome shotgun (WGS) entry which is preliminary data.</text>
</comment>
<protein>
    <submittedName>
        <fullName evidence="4">Copper resistance protein</fullName>
    </submittedName>
</protein>
<dbReference type="PANTHER" id="PTHR36933">
    <property type="entry name" value="SLL0788 PROTEIN"/>
    <property type="match status" value="1"/>
</dbReference>
<keyword evidence="2" id="KW-0732">Signal</keyword>
<name>A0ABX2FCU0_9PSEU</name>
<feature type="domain" description="DUF305" evidence="3">
    <location>
        <begin position="58"/>
        <end position="208"/>
    </location>
</feature>
<proteinExistence type="predicted"/>
<organism evidence="4 5">
    <name type="scientific">Kibdelosporangium persicum</name>
    <dbReference type="NCBI Taxonomy" id="2698649"/>
    <lineage>
        <taxon>Bacteria</taxon>
        <taxon>Bacillati</taxon>
        <taxon>Actinomycetota</taxon>
        <taxon>Actinomycetes</taxon>
        <taxon>Pseudonocardiales</taxon>
        <taxon>Pseudonocardiaceae</taxon>
        <taxon>Kibdelosporangium</taxon>
    </lineage>
</organism>
<evidence type="ECO:0000313" key="5">
    <source>
        <dbReference type="Proteomes" id="UP000763557"/>
    </source>
</evidence>
<dbReference type="Pfam" id="PF03713">
    <property type="entry name" value="DUF305"/>
    <property type="match status" value="1"/>
</dbReference>
<dbReference type="PANTHER" id="PTHR36933:SF1">
    <property type="entry name" value="SLL0788 PROTEIN"/>
    <property type="match status" value="1"/>
</dbReference>
<evidence type="ECO:0000256" key="1">
    <source>
        <dbReference type="SAM" id="MobiDB-lite"/>
    </source>
</evidence>
<feature type="compositionally biased region" description="Low complexity" evidence="1">
    <location>
        <begin position="33"/>
        <end position="55"/>
    </location>
</feature>
<feature type="region of interest" description="Disordered" evidence="1">
    <location>
        <begin position="31"/>
        <end position="55"/>
    </location>
</feature>
<accession>A0ABX2FCU0</accession>
<dbReference type="PROSITE" id="PS51257">
    <property type="entry name" value="PROKAR_LIPOPROTEIN"/>
    <property type="match status" value="1"/>
</dbReference>
<dbReference type="Gene3D" id="1.20.1260.10">
    <property type="match status" value="1"/>
</dbReference>
<sequence>MRKLLIGASAAAALALIAGCGNSGNDSGMAGHGTMNTGTPTSTSTSAPAAATGNNADDISFAQGMIPHHGQAVEMAKLVPSRSTDPKVLDLAKRIQQAQDPEIQQLTDMLKEWGSAPTSTPSTPGMDHGGHGSAGSGGMMTAEEMKQLEAAKGAEFDRMWMQMMIKHHEGAIEMARTELSKGASAEAKALAQKIIDAQQAEITEMQGLMK</sequence>
<feature type="region of interest" description="Disordered" evidence="1">
    <location>
        <begin position="114"/>
        <end position="138"/>
    </location>
</feature>
<feature type="chain" id="PRO_5046994071" evidence="2">
    <location>
        <begin position="24"/>
        <end position="210"/>
    </location>
</feature>
<dbReference type="RefSeq" id="WP_173139264.1">
    <property type="nucleotide sequence ID" value="NZ_CBCSGW010000004.1"/>
</dbReference>
<gene>
    <name evidence="4" type="ORF">GC106_64270</name>
</gene>
<keyword evidence="5" id="KW-1185">Reference proteome</keyword>
<evidence type="ECO:0000259" key="3">
    <source>
        <dbReference type="Pfam" id="PF03713"/>
    </source>
</evidence>
<reference evidence="4 5" key="1">
    <citation type="submission" date="2020-01" db="EMBL/GenBank/DDBJ databases">
        <title>Kibdelosporangium persica a novel Actinomycetes from a hot desert in Iran.</title>
        <authorList>
            <person name="Safaei N."/>
            <person name="Zaburannyi N."/>
            <person name="Mueller R."/>
            <person name="Wink J."/>
        </authorList>
    </citation>
    <scope>NUCLEOTIDE SEQUENCE [LARGE SCALE GENOMIC DNA]</scope>
    <source>
        <strain evidence="4 5">4NS15</strain>
    </source>
</reference>
<dbReference type="Proteomes" id="UP000763557">
    <property type="component" value="Unassembled WGS sequence"/>
</dbReference>
<feature type="signal peptide" evidence="2">
    <location>
        <begin position="1"/>
        <end position="23"/>
    </location>
</feature>
<dbReference type="InterPro" id="IPR012347">
    <property type="entry name" value="Ferritin-like"/>
</dbReference>
<dbReference type="InterPro" id="IPR005183">
    <property type="entry name" value="DUF305_CopM-like"/>
</dbReference>